<accession>A0A481ZDJ6</accession>
<gene>
    <name evidence="1" type="ORF">LCPAC406_03470</name>
</gene>
<protein>
    <submittedName>
        <fullName evidence="1">Uncharacterized protein</fullName>
    </submittedName>
</protein>
<proteinExistence type="predicted"/>
<reference evidence="1" key="1">
    <citation type="journal article" date="2019" name="MBio">
        <title>Virus Genomes from Deep Sea Sediments Expand the Ocean Megavirome and Support Independent Origins of Viral Gigantism.</title>
        <authorList>
            <person name="Backstrom D."/>
            <person name="Yutin N."/>
            <person name="Jorgensen S.L."/>
            <person name="Dharamshi J."/>
            <person name="Homa F."/>
            <person name="Zaremba-Niedwiedzka K."/>
            <person name="Spang A."/>
            <person name="Wolf Y.I."/>
            <person name="Koonin E.V."/>
            <person name="Ettema T.J."/>
        </authorList>
    </citation>
    <scope>NUCLEOTIDE SEQUENCE</scope>
</reference>
<organism evidence="1">
    <name type="scientific">Pithovirus LCPAC406</name>
    <dbReference type="NCBI Taxonomy" id="2506599"/>
    <lineage>
        <taxon>Viruses</taxon>
        <taxon>Pithoviruses</taxon>
    </lineage>
</organism>
<sequence>MECNCNALEIITNEGGKYVEELIKLYNNFIPGSFIGCKCSKKPSPIWIWESLSLVVLTKKIINIDMVKFIETKRRLELYSFDELKVVVEAGHLNNVRYVVEHGVDINSMLVCGEHYVYVTLIVDMWKRVIICAKDKIDLNKYLYLQLEISGIDAAIGVLGGDYPKTLYKGGIRELTVILEGRKKVLVFIAHERLDQDLQTHAKDI</sequence>
<name>A0A481ZDJ6_9VIRU</name>
<evidence type="ECO:0000313" key="1">
    <source>
        <dbReference type="EMBL" id="QBK94033.1"/>
    </source>
</evidence>
<dbReference type="EMBL" id="MK500610">
    <property type="protein sequence ID" value="QBK94033.1"/>
    <property type="molecule type" value="Genomic_DNA"/>
</dbReference>